<organism evidence="16 17">
    <name type="scientific">Cnuella takakiae</name>
    <dbReference type="NCBI Taxonomy" id="1302690"/>
    <lineage>
        <taxon>Bacteria</taxon>
        <taxon>Pseudomonadati</taxon>
        <taxon>Bacteroidota</taxon>
        <taxon>Chitinophagia</taxon>
        <taxon>Chitinophagales</taxon>
        <taxon>Chitinophagaceae</taxon>
        <taxon>Cnuella</taxon>
    </lineage>
</organism>
<evidence type="ECO:0000256" key="12">
    <source>
        <dbReference type="ARBA" id="ARBA00033342"/>
    </source>
</evidence>
<evidence type="ECO:0000256" key="6">
    <source>
        <dbReference type="ARBA" id="ARBA00022692"/>
    </source>
</evidence>
<dbReference type="Pfam" id="PF14849">
    <property type="entry name" value="YidC_periplas"/>
    <property type="match status" value="1"/>
</dbReference>
<evidence type="ECO:0000256" key="13">
    <source>
        <dbReference type="HAMAP-Rule" id="MF_01810"/>
    </source>
</evidence>
<feature type="domain" description="Membrane insertase YidC/Oxa/ALB C-terminal" evidence="14">
    <location>
        <begin position="370"/>
        <end position="564"/>
    </location>
</feature>
<dbReference type="RefSeq" id="WP_073042586.1">
    <property type="nucleotide sequence ID" value="NZ_FQUO01000006.1"/>
</dbReference>
<evidence type="ECO:0000256" key="7">
    <source>
        <dbReference type="ARBA" id="ARBA00022927"/>
    </source>
</evidence>
<dbReference type="CDD" id="cd20070">
    <property type="entry name" value="5TM_YidC_Alb3"/>
    <property type="match status" value="1"/>
</dbReference>
<dbReference type="InterPro" id="IPR038221">
    <property type="entry name" value="YidC_periplasmic_sf"/>
</dbReference>
<dbReference type="InterPro" id="IPR028055">
    <property type="entry name" value="YidC/Oxa/ALB_C"/>
</dbReference>
<keyword evidence="5 13" id="KW-1003">Cell membrane</keyword>
<comment type="subcellular location">
    <subcellularLocation>
        <location evidence="1">Cell inner membrane</location>
        <topology evidence="1">Multi-pass membrane protein</topology>
    </subcellularLocation>
    <subcellularLocation>
        <location evidence="13">Cell membrane</location>
        <topology evidence="13">Multi-pass membrane protein</topology>
    </subcellularLocation>
</comment>
<feature type="domain" description="Membrane insertase YidC N-terminal" evidence="15">
    <location>
        <begin position="86"/>
        <end position="347"/>
    </location>
</feature>
<keyword evidence="9 13" id="KW-0472">Membrane</keyword>
<keyword evidence="17" id="KW-1185">Reference proteome</keyword>
<dbReference type="PANTHER" id="PTHR12428">
    <property type="entry name" value="OXA1"/>
    <property type="match status" value="1"/>
</dbReference>
<keyword evidence="10 13" id="KW-0143">Chaperone</keyword>
<dbReference type="STRING" id="1302690.BUE76_08715"/>
<evidence type="ECO:0000256" key="3">
    <source>
        <dbReference type="ARBA" id="ARBA00015325"/>
    </source>
</evidence>
<evidence type="ECO:0000313" key="17">
    <source>
        <dbReference type="Proteomes" id="UP000184368"/>
    </source>
</evidence>
<gene>
    <name evidence="13" type="primary">yidC</name>
    <name evidence="16" type="ORF">SAMN05444008_106258</name>
</gene>
<dbReference type="GO" id="GO:0051205">
    <property type="term" value="P:protein insertion into membrane"/>
    <property type="evidence" value="ECO:0007669"/>
    <property type="project" value="TreeGrafter"/>
</dbReference>
<evidence type="ECO:0000256" key="10">
    <source>
        <dbReference type="ARBA" id="ARBA00023186"/>
    </source>
</evidence>
<keyword evidence="7 13" id="KW-0653">Protein transport</keyword>
<dbReference type="EMBL" id="FQUO01000006">
    <property type="protein sequence ID" value="SHF29456.1"/>
    <property type="molecule type" value="Genomic_DNA"/>
</dbReference>
<keyword evidence="6 13" id="KW-0812">Transmembrane</keyword>
<evidence type="ECO:0000259" key="15">
    <source>
        <dbReference type="Pfam" id="PF14849"/>
    </source>
</evidence>
<dbReference type="PANTHER" id="PTHR12428:SF65">
    <property type="entry name" value="CYTOCHROME C OXIDASE ASSEMBLY PROTEIN COX18, MITOCHONDRIAL"/>
    <property type="match status" value="1"/>
</dbReference>
<dbReference type="GO" id="GO:0005886">
    <property type="term" value="C:plasma membrane"/>
    <property type="evidence" value="ECO:0007669"/>
    <property type="project" value="UniProtKB-SubCell"/>
</dbReference>
<dbReference type="Pfam" id="PF02096">
    <property type="entry name" value="60KD_IMP"/>
    <property type="match status" value="1"/>
</dbReference>
<comment type="similarity">
    <text evidence="2 13">Belongs to the OXA1/ALB3/YidC family. Type 1 subfamily.</text>
</comment>
<dbReference type="NCBIfam" id="TIGR03593">
    <property type="entry name" value="yidC_nterm"/>
    <property type="match status" value="1"/>
</dbReference>
<dbReference type="Proteomes" id="UP000184368">
    <property type="component" value="Unassembled WGS sequence"/>
</dbReference>
<evidence type="ECO:0000256" key="4">
    <source>
        <dbReference type="ARBA" id="ARBA00022448"/>
    </source>
</evidence>
<feature type="transmembrane region" description="Helical" evidence="13">
    <location>
        <begin position="7"/>
        <end position="24"/>
    </location>
</feature>
<feature type="transmembrane region" description="Helical" evidence="13">
    <location>
        <begin position="432"/>
        <end position="456"/>
    </location>
</feature>
<comment type="subunit">
    <text evidence="13">Interacts with the Sec translocase complex via SecD. Specifically interacts with transmembrane segments of nascent integral membrane proteins during membrane integration.</text>
</comment>
<evidence type="ECO:0000313" key="16">
    <source>
        <dbReference type="EMBL" id="SHF29456.1"/>
    </source>
</evidence>
<keyword evidence="4 13" id="KW-0813">Transport</keyword>
<feature type="transmembrane region" description="Helical" evidence="13">
    <location>
        <begin position="493"/>
        <end position="513"/>
    </location>
</feature>
<dbReference type="HAMAP" id="MF_01810">
    <property type="entry name" value="YidC_type1"/>
    <property type="match status" value="1"/>
</dbReference>
<dbReference type="InterPro" id="IPR047196">
    <property type="entry name" value="YidC_ALB_C"/>
</dbReference>
<dbReference type="CDD" id="cd19961">
    <property type="entry name" value="EcYidC-like_peri"/>
    <property type="match status" value="1"/>
</dbReference>
<evidence type="ECO:0000256" key="2">
    <source>
        <dbReference type="ARBA" id="ARBA00010527"/>
    </source>
</evidence>
<dbReference type="InterPro" id="IPR001708">
    <property type="entry name" value="YidC/ALB3/OXA1/COX18"/>
</dbReference>
<evidence type="ECO:0000256" key="11">
    <source>
        <dbReference type="ARBA" id="ARBA00033245"/>
    </source>
</evidence>
<protein>
    <recommendedName>
        <fullName evidence="3 13">Membrane protein insertase YidC</fullName>
    </recommendedName>
    <alternativeName>
        <fullName evidence="12 13">Foldase YidC</fullName>
    </alternativeName>
    <alternativeName>
        <fullName evidence="11 13">Membrane integrase YidC</fullName>
    </alternativeName>
    <alternativeName>
        <fullName evidence="13">Membrane protein YidC</fullName>
    </alternativeName>
</protein>
<feature type="transmembrane region" description="Helical" evidence="13">
    <location>
        <begin position="370"/>
        <end position="393"/>
    </location>
</feature>
<proteinExistence type="inferred from homology"/>
<evidence type="ECO:0000256" key="5">
    <source>
        <dbReference type="ARBA" id="ARBA00022475"/>
    </source>
</evidence>
<dbReference type="NCBIfam" id="TIGR03592">
    <property type="entry name" value="yidC_oxa1_cterm"/>
    <property type="match status" value="1"/>
</dbReference>
<feature type="transmembrane region" description="Helical" evidence="13">
    <location>
        <begin position="547"/>
        <end position="568"/>
    </location>
</feature>
<dbReference type="PRINTS" id="PR00701">
    <property type="entry name" value="60KDINNERMP"/>
</dbReference>
<evidence type="ECO:0000256" key="8">
    <source>
        <dbReference type="ARBA" id="ARBA00022989"/>
    </source>
</evidence>
<accession>A0A1M5AH48</accession>
<sequence>MNFDRNTIIGFVAMAVLFLGYFFYNSQEQAAFQKKRAYEDSVALARMPKVDSAALRRDSMRLDSQSRIASAGGFQSAATGTEQFTEVVTDVMKVVFSNKGGQPRYVELNQFKGTDSNHVRLAGSDFDKISYVVRTGDNRTADVANFYFQGGQTVKNADGSTTVKYQLLGANGAAVVHQYVVKPNNYLIDFTIGLNGVQQLTQNNTLNLLWQNEARQLQKDLSYERTQSAINYKADGSTDYENITGSSSEEFDQPVNWVGVKQQFFASALVAKNNFTSGEVSWTAPAADSKNNTIVQAVANMKVNLPATANTTVPLALYYGPTDYKILKQYGNDLEDMVNLGSGMFAFVKYLNRWVVIPLFDLFRTLTSNYGIVILLLTLAIRLLISPITYSSYLSGAKMKALRPEIEKLKAKHGDDQQAMSMDQMKLFREAGVNPLGGCIPGLLQLPIFFALYSFFNSAVALRGQNFLWADDLAQYDSILNLPFAIPFYGDHVSLFTITAVLTSFAISIYSMSMTPDQSNPVMKYMPYIFPFILLFVFNKLPSGLTWYYTVSNIITLVLQFVIQNYIINHDKILAKIEENRSKPKAKSKWQERFEAIQDQQKKVQDMQQRTKK</sequence>
<name>A0A1M5AH48_9BACT</name>
<keyword evidence="8 13" id="KW-1133">Transmembrane helix</keyword>
<dbReference type="GO" id="GO:0032977">
    <property type="term" value="F:membrane insertase activity"/>
    <property type="evidence" value="ECO:0007669"/>
    <property type="project" value="InterPro"/>
</dbReference>
<dbReference type="GO" id="GO:0015031">
    <property type="term" value="P:protein transport"/>
    <property type="evidence" value="ECO:0007669"/>
    <property type="project" value="UniProtKB-KW"/>
</dbReference>
<dbReference type="Gene3D" id="2.70.98.90">
    <property type="match status" value="1"/>
</dbReference>
<feature type="transmembrane region" description="Helical" evidence="13">
    <location>
        <begin position="525"/>
        <end position="541"/>
    </location>
</feature>
<evidence type="ECO:0000259" key="14">
    <source>
        <dbReference type="Pfam" id="PF02096"/>
    </source>
</evidence>
<evidence type="ECO:0000256" key="9">
    <source>
        <dbReference type="ARBA" id="ARBA00023136"/>
    </source>
</evidence>
<dbReference type="NCBIfam" id="NF002356">
    <property type="entry name" value="PRK01318.2-3"/>
    <property type="match status" value="1"/>
</dbReference>
<dbReference type="AlphaFoldDB" id="A0A1M5AH48"/>
<dbReference type="InterPro" id="IPR019998">
    <property type="entry name" value="Membr_insert_YidC"/>
</dbReference>
<evidence type="ECO:0000256" key="1">
    <source>
        <dbReference type="ARBA" id="ARBA00004429"/>
    </source>
</evidence>
<reference evidence="16 17" key="1">
    <citation type="submission" date="2016-11" db="EMBL/GenBank/DDBJ databases">
        <authorList>
            <person name="Jaros S."/>
            <person name="Januszkiewicz K."/>
            <person name="Wedrychowicz H."/>
        </authorList>
    </citation>
    <scope>NUCLEOTIDE SEQUENCE [LARGE SCALE GENOMIC DNA]</scope>
    <source>
        <strain evidence="16 17">DSM 26897</strain>
    </source>
</reference>
<comment type="function">
    <text evidence="13">Required for the insertion and/or proper folding and/or complex formation of integral membrane proteins into the membrane. Involved in integration of membrane proteins that insert both dependently and independently of the Sec translocase complex, as well as at least some lipoproteins. Aids folding of multispanning membrane proteins.</text>
</comment>
<dbReference type="InterPro" id="IPR028053">
    <property type="entry name" value="Membr_insert_YidC_N"/>
</dbReference>
<dbReference type="OrthoDB" id="9780552at2"/>